<evidence type="ECO:0000256" key="5">
    <source>
        <dbReference type="SAM" id="MobiDB-lite"/>
    </source>
</evidence>
<evidence type="ECO:0000256" key="4">
    <source>
        <dbReference type="HAMAP-Rule" id="MF_03005"/>
    </source>
</evidence>
<comment type="similarity">
    <text evidence="4">Belongs to the eIF-3 subunit F family.</text>
</comment>
<keyword evidence="8" id="KW-1185">Reference proteome</keyword>
<evidence type="ECO:0000259" key="6">
    <source>
        <dbReference type="PROSITE" id="PS50249"/>
    </source>
</evidence>
<feature type="region of interest" description="Disordered" evidence="5">
    <location>
        <begin position="1"/>
        <end position="31"/>
    </location>
</feature>
<keyword evidence="1 4" id="KW-0963">Cytoplasm</keyword>
<dbReference type="InterPro" id="IPR027531">
    <property type="entry name" value="eIF3f"/>
</dbReference>
<feature type="domain" description="MPN" evidence="6">
    <location>
        <begin position="53"/>
        <end position="194"/>
    </location>
</feature>
<evidence type="ECO:0000256" key="3">
    <source>
        <dbReference type="ARBA" id="ARBA00022917"/>
    </source>
</evidence>
<reference evidence="7 8" key="1">
    <citation type="submission" date="2023-09" db="EMBL/GenBank/DDBJ databases">
        <title>Pangenome analysis of Batrachochytrium dendrobatidis and related Chytrids.</title>
        <authorList>
            <person name="Yacoub M.N."/>
            <person name="Stajich J.E."/>
            <person name="James T.Y."/>
        </authorList>
    </citation>
    <scope>NUCLEOTIDE SEQUENCE [LARGE SCALE GENOMIC DNA]</scope>
    <source>
        <strain evidence="7 8">JEL0888</strain>
    </source>
</reference>
<gene>
    <name evidence="7" type="ORF">HK105_206330</name>
</gene>
<dbReference type="InterPro" id="IPR024969">
    <property type="entry name" value="EIF3F/CSN6-like_C"/>
</dbReference>
<evidence type="ECO:0000256" key="2">
    <source>
        <dbReference type="ARBA" id="ARBA00022540"/>
    </source>
</evidence>
<evidence type="ECO:0000256" key="1">
    <source>
        <dbReference type="ARBA" id="ARBA00022490"/>
    </source>
</evidence>
<comment type="caution">
    <text evidence="7">The sequence shown here is derived from an EMBL/GenBank/DDBJ whole genome shotgun (WGS) entry which is preliminary data.</text>
</comment>
<dbReference type="InterPro" id="IPR000555">
    <property type="entry name" value="JAMM/MPN+_dom"/>
</dbReference>
<dbReference type="PANTHER" id="PTHR10540">
    <property type="entry name" value="EUKARYOTIC TRANSLATION INITIATION FACTOR 3 SUBUNIT F-RELATED"/>
    <property type="match status" value="1"/>
</dbReference>
<comment type="function">
    <text evidence="4">Component of the eukaryotic translation initiation factor 3 (eIF-3) complex, which is involved in protein synthesis of a specialized repertoire of mRNAs and, together with other initiation factors, stimulates binding of mRNA and methionyl-tRNAi to the 40S ribosome. The eIF-3 complex specifically targets and initiates translation of a subset of mRNAs involved in cell proliferation.</text>
</comment>
<dbReference type="HAMAP" id="MF_03005">
    <property type="entry name" value="eIF3f"/>
    <property type="match status" value="1"/>
</dbReference>
<dbReference type="Gene3D" id="3.40.140.10">
    <property type="entry name" value="Cytidine Deaminase, domain 2"/>
    <property type="match status" value="1"/>
</dbReference>
<dbReference type="SMART" id="SM00232">
    <property type="entry name" value="JAB_MPN"/>
    <property type="match status" value="1"/>
</dbReference>
<name>A0ABR4N3H3_9FUNG</name>
<evidence type="ECO:0000313" key="8">
    <source>
        <dbReference type="Proteomes" id="UP001527925"/>
    </source>
</evidence>
<dbReference type="CDD" id="cd08064">
    <property type="entry name" value="MPN_eIF3f"/>
    <property type="match status" value="1"/>
</dbReference>
<protein>
    <recommendedName>
        <fullName evidence="4">Eukaryotic translation initiation factor 3 subunit F</fullName>
        <shortName evidence="4">eIF3f</shortName>
    </recommendedName>
</protein>
<dbReference type="EMBL" id="JADGIZ020000037">
    <property type="protein sequence ID" value="KAL2914072.1"/>
    <property type="molecule type" value="Genomic_DNA"/>
</dbReference>
<comment type="subcellular location">
    <subcellularLocation>
        <location evidence="4">Cytoplasm</location>
    </subcellularLocation>
</comment>
<organism evidence="7 8">
    <name type="scientific">Polyrhizophydium stewartii</name>
    <dbReference type="NCBI Taxonomy" id="2732419"/>
    <lineage>
        <taxon>Eukaryota</taxon>
        <taxon>Fungi</taxon>
        <taxon>Fungi incertae sedis</taxon>
        <taxon>Chytridiomycota</taxon>
        <taxon>Chytridiomycota incertae sedis</taxon>
        <taxon>Chytridiomycetes</taxon>
        <taxon>Rhizophydiales</taxon>
        <taxon>Rhizophydiales incertae sedis</taxon>
        <taxon>Polyrhizophydium</taxon>
    </lineage>
</organism>
<comment type="subunit">
    <text evidence="4">Component of the eukaryotic translation initiation factor 3 (eIF-3) complex.</text>
</comment>
<dbReference type="Proteomes" id="UP001527925">
    <property type="component" value="Unassembled WGS sequence"/>
</dbReference>
<proteinExistence type="inferred from homology"/>
<dbReference type="PROSITE" id="PS50249">
    <property type="entry name" value="MPN"/>
    <property type="match status" value="1"/>
</dbReference>
<dbReference type="Pfam" id="PF13012">
    <property type="entry name" value="MitMem_reg"/>
    <property type="match status" value="1"/>
</dbReference>
<dbReference type="Pfam" id="PF01398">
    <property type="entry name" value="JAB"/>
    <property type="match status" value="1"/>
</dbReference>
<feature type="compositionally biased region" description="Low complexity" evidence="5">
    <location>
        <begin position="9"/>
        <end position="23"/>
    </location>
</feature>
<keyword evidence="2 4" id="KW-0396">Initiation factor</keyword>
<dbReference type="InterPro" id="IPR037518">
    <property type="entry name" value="MPN"/>
</dbReference>
<dbReference type="PANTHER" id="PTHR10540:SF6">
    <property type="entry name" value="EUKARYOTIC TRANSLATION INITIATION FACTOR 3 SUBUNIT F"/>
    <property type="match status" value="1"/>
</dbReference>
<sequence>MAKKRTKSPARGTAAASPATDAAPQPPAAPTPASFLQLALPSTIATSAVPAQATLSPLVLLSVLDHFVRRKVGQTQILGALLGHRSTDPLGGTQVHVVNTFPLSHSETVDHKLVIDTDYFSRMYALHSRANPKEVLVGWYSTGSELNDNSLWVQELFAGETAPASPLALLIDPASLGSGTTDLPLQAFVSAPAGAPGSDRIGSLFIKVPVDLTPSEADKSGLDLITAASESLDLNAPVTSELDSLETSLRSVHDMLESVSEYVDKVIAGEIAEPNATLGRHLLDTVSTIPRIEPDEFAKVFNSHMQDILMVLYLANLTRTQLAITERLHKMV</sequence>
<accession>A0ABR4N3H3</accession>
<evidence type="ECO:0000313" key="7">
    <source>
        <dbReference type="EMBL" id="KAL2914072.1"/>
    </source>
</evidence>
<keyword evidence="3 4" id="KW-0648">Protein biosynthesis</keyword>